<dbReference type="AlphaFoldDB" id="A0A0M9A4P9"/>
<dbReference type="GO" id="GO:0019005">
    <property type="term" value="C:SCF ubiquitin ligase complex"/>
    <property type="evidence" value="ECO:0007669"/>
    <property type="project" value="TreeGrafter"/>
</dbReference>
<dbReference type="Pfam" id="PF25372">
    <property type="entry name" value="DUF7885"/>
    <property type="match status" value="1"/>
</dbReference>
<dbReference type="InterPro" id="IPR035979">
    <property type="entry name" value="RBD_domain_sf"/>
</dbReference>
<proteinExistence type="predicted"/>
<evidence type="ECO:0000256" key="3">
    <source>
        <dbReference type="PROSITE-ProRule" id="PRU00176"/>
    </source>
</evidence>
<dbReference type="InterPro" id="IPR036047">
    <property type="entry name" value="F-box-like_dom_sf"/>
</dbReference>
<dbReference type="CDD" id="cd00590">
    <property type="entry name" value="RRM_SF"/>
    <property type="match status" value="1"/>
</dbReference>
<dbReference type="SMART" id="SM00360">
    <property type="entry name" value="RRM"/>
    <property type="match status" value="1"/>
</dbReference>
<evidence type="ECO:0000256" key="2">
    <source>
        <dbReference type="ARBA" id="ARBA00022884"/>
    </source>
</evidence>
<accession>A0A0M9A4P9</accession>
<dbReference type="InterPro" id="IPR057207">
    <property type="entry name" value="FBXL15_LRR"/>
</dbReference>
<dbReference type="Pfam" id="PF00076">
    <property type="entry name" value="RRM_1"/>
    <property type="match status" value="1"/>
</dbReference>
<dbReference type="SUPFAM" id="SSF52047">
    <property type="entry name" value="RNI-like"/>
    <property type="match status" value="1"/>
</dbReference>
<keyword evidence="1" id="KW-0833">Ubl conjugation pathway</keyword>
<dbReference type="PANTHER" id="PTHR13318">
    <property type="entry name" value="PARTNER OF PAIRED, ISOFORM B-RELATED"/>
    <property type="match status" value="1"/>
</dbReference>
<evidence type="ECO:0000313" key="5">
    <source>
        <dbReference type="EMBL" id="KOX77185.1"/>
    </source>
</evidence>
<dbReference type="PROSITE" id="PS50102">
    <property type="entry name" value="RRM"/>
    <property type="match status" value="1"/>
</dbReference>
<dbReference type="InterPro" id="IPR032675">
    <property type="entry name" value="LRR_dom_sf"/>
</dbReference>
<dbReference type="Gene3D" id="3.80.10.10">
    <property type="entry name" value="Ribonuclease Inhibitor"/>
    <property type="match status" value="3"/>
</dbReference>
<dbReference type="SMART" id="SM00367">
    <property type="entry name" value="LRR_CC"/>
    <property type="match status" value="7"/>
</dbReference>
<dbReference type="EMBL" id="KQ435735">
    <property type="protein sequence ID" value="KOX77185.1"/>
    <property type="molecule type" value="Genomic_DNA"/>
</dbReference>
<name>A0A0M9A4P9_9HYME</name>
<dbReference type="Pfam" id="PF00646">
    <property type="entry name" value="F-box"/>
    <property type="match status" value="1"/>
</dbReference>
<dbReference type="InterPro" id="IPR001810">
    <property type="entry name" value="F-box_dom"/>
</dbReference>
<dbReference type="PANTHER" id="PTHR13318:SF95">
    <property type="entry name" value="F-BOX PROTEIN YLR352W"/>
    <property type="match status" value="1"/>
</dbReference>
<dbReference type="Proteomes" id="UP000053105">
    <property type="component" value="Unassembled WGS sequence"/>
</dbReference>
<keyword evidence="2 3" id="KW-0694">RNA-binding</keyword>
<evidence type="ECO:0000313" key="6">
    <source>
        <dbReference type="Proteomes" id="UP000053105"/>
    </source>
</evidence>
<dbReference type="GO" id="GO:0003723">
    <property type="term" value="F:RNA binding"/>
    <property type="evidence" value="ECO:0007669"/>
    <property type="project" value="UniProtKB-UniRule"/>
</dbReference>
<feature type="non-terminal residue" evidence="5">
    <location>
        <position position="1"/>
    </location>
</feature>
<protein>
    <submittedName>
        <fullName evidence="5">Putative RNA-binding protein EEED8.10</fullName>
    </submittedName>
</protein>
<organism evidence="5 6">
    <name type="scientific">Melipona quadrifasciata</name>
    <dbReference type="NCBI Taxonomy" id="166423"/>
    <lineage>
        <taxon>Eukaryota</taxon>
        <taxon>Metazoa</taxon>
        <taxon>Ecdysozoa</taxon>
        <taxon>Arthropoda</taxon>
        <taxon>Hexapoda</taxon>
        <taxon>Insecta</taxon>
        <taxon>Pterygota</taxon>
        <taxon>Neoptera</taxon>
        <taxon>Endopterygota</taxon>
        <taxon>Hymenoptera</taxon>
        <taxon>Apocrita</taxon>
        <taxon>Aculeata</taxon>
        <taxon>Apoidea</taxon>
        <taxon>Anthophila</taxon>
        <taxon>Apidae</taxon>
        <taxon>Melipona</taxon>
    </lineage>
</organism>
<dbReference type="STRING" id="166423.A0A0M9A4P9"/>
<sequence length="551" mass="62606">IPFFSPVTEDGVPIRKLFISNLAERTSFKQLAKLFSKYGDVESCYIKKNFKNNNYGFVTFNSVDAAMRARYVRIRLHNRDLKVIPADSWHQPDSIENQYYNVKDKSKSNKVSNDVIYNLDYVEDISIQTLNDDCLMHIFLLLPIVDRIRIERVCKRWKALSQKSWCSVKRLDLSYSMWGFVSGTNKKVISICTIRKVLLRCGSYLNEINLSLTTCYLRQSTVTVVAKLCPNLQIIDITSLTVSASGINSLINNCHDITKFSLGRTTYVCDADLQKLFKVNPKLRYFKVSHNTINGRCLFYLPLETIEEIVLDYCTYLQEDILLQAIAKLRNLRALTINECLYISGNVIQAIGTHCTNLKTLKVSSVLFSLQSEDMFYIAQLTNLEVVKICMNTGVMDEFLSTLASKCLRLTYLDIAKCSPVTNAGIAAITTLPKLEVLIMNHLQLVTDINLQDASNLKRLECRCCEFTDRMMINLIESAPQLELLDLSGCRHITNKTLEKAATLTVNRTTVLKIFVGKTSVDLSTFDKVSPFLLIVNIDLSSYNVTPHVLL</sequence>
<feature type="domain" description="RRM" evidence="4">
    <location>
        <begin position="15"/>
        <end position="88"/>
    </location>
</feature>
<dbReference type="InterPro" id="IPR000504">
    <property type="entry name" value="RRM_dom"/>
</dbReference>
<dbReference type="InterPro" id="IPR006553">
    <property type="entry name" value="Leu-rich_rpt_Cys-con_subtyp"/>
</dbReference>
<evidence type="ECO:0000256" key="1">
    <source>
        <dbReference type="ARBA" id="ARBA00022786"/>
    </source>
</evidence>
<dbReference type="SUPFAM" id="SSF54928">
    <property type="entry name" value="RNA-binding domain, RBD"/>
    <property type="match status" value="1"/>
</dbReference>
<dbReference type="InterPro" id="IPR012677">
    <property type="entry name" value="Nucleotide-bd_a/b_plait_sf"/>
</dbReference>
<keyword evidence="6" id="KW-1185">Reference proteome</keyword>
<evidence type="ECO:0000259" key="4">
    <source>
        <dbReference type="PROSITE" id="PS50102"/>
    </source>
</evidence>
<dbReference type="SUPFAM" id="SSF81383">
    <property type="entry name" value="F-box domain"/>
    <property type="match status" value="1"/>
</dbReference>
<dbReference type="Gene3D" id="3.30.70.330">
    <property type="match status" value="1"/>
</dbReference>
<dbReference type="GO" id="GO:0031146">
    <property type="term" value="P:SCF-dependent proteasomal ubiquitin-dependent protein catabolic process"/>
    <property type="evidence" value="ECO:0007669"/>
    <property type="project" value="TreeGrafter"/>
</dbReference>
<reference evidence="5 6" key="1">
    <citation type="submission" date="2015-07" db="EMBL/GenBank/DDBJ databases">
        <title>The genome of Melipona quadrifasciata.</title>
        <authorList>
            <person name="Pan H."/>
            <person name="Kapheim K."/>
        </authorList>
    </citation>
    <scope>NUCLEOTIDE SEQUENCE [LARGE SCALE GENOMIC DNA]</scope>
    <source>
        <strain evidence="5">0111107301</strain>
        <tissue evidence="5">Whole body</tissue>
    </source>
</reference>
<gene>
    <name evidence="5" type="ORF">WN51_10275</name>
</gene>
<dbReference type="OrthoDB" id="549243at2759"/>